<dbReference type="GO" id="GO:0006351">
    <property type="term" value="P:DNA-templated transcription"/>
    <property type="evidence" value="ECO:0007669"/>
    <property type="project" value="InterPro"/>
</dbReference>
<protein>
    <recommendedName>
        <fullName evidence="2">DNA-directed RNA polymerase</fullName>
        <ecNumber evidence="2">2.7.7.6</ecNumber>
    </recommendedName>
</protein>
<keyword evidence="6" id="KW-0804">Transcription</keyword>
<sequence length="188" mass="21011">MTALIWPSISEVVKAPIVAMKMIRQLARFAAKRNEGLEYTLPTGFILQQKIMSTDMLRVSTCLMGEIKMSLQIETDVVDETAMMGAAAPNFVHGHDASHLILTVCDLVDKGITSIAVIHDSFGTHAGRTADLRDSLRAEMVKMYQDRNALQQLLDEHEERWLVDTGIQVPEQGEFDLNEILVSDYCFA</sequence>
<dbReference type="SUPFAM" id="SSF56672">
    <property type="entry name" value="DNA/RNA polymerases"/>
    <property type="match status" value="1"/>
</dbReference>
<dbReference type="EMBL" id="MG775042">
    <property type="protein sequence ID" value="AVX48077.1"/>
    <property type="molecule type" value="Genomic_DNA"/>
</dbReference>
<evidence type="ECO:0000313" key="9">
    <source>
        <dbReference type="EMBL" id="AVX48077.1"/>
    </source>
</evidence>
<evidence type="ECO:0000256" key="3">
    <source>
        <dbReference type="ARBA" id="ARBA00022478"/>
    </source>
</evidence>
<gene>
    <name evidence="9" type="ORF">CrRp3_cds53</name>
</gene>
<dbReference type="InterPro" id="IPR046950">
    <property type="entry name" value="DNA-dir_Rpol_C_phage-type"/>
</dbReference>
<dbReference type="EC" id="2.7.7.6" evidence="2"/>
<evidence type="ECO:0000256" key="6">
    <source>
        <dbReference type="ARBA" id="ARBA00023163"/>
    </source>
</evidence>
<reference evidence="9" key="1">
    <citation type="submission" date="2018-04" db="EMBL/GenBank/DDBJ databases">
        <title>Citrobacter rodentium phages.</title>
        <authorList>
            <person name="Mizuno C.M."/>
            <person name="Debarbieux L."/>
            <person name="Roach D.R."/>
        </authorList>
    </citation>
    <scope>NUCLEOTIDE SEQUENCE [LARGE SCALE GENOMIC DNA]</scope>
</reference>
<keyword evidence="5 9" id="KW-0548">Nucleotidyltransferase</keyword>
<name>A0A2R4PAI7_9CAUD</name>
<dbReference type="Proteomes" id="UP000240815">
    <property type="component" value="Segment"/>
</dbReference>
<keyword evidence="10" id="KW-1185">Reference proteome</keyword>
<evidence type="ECO:0000256" key="1">
    <source>
        <dbReference type="ARBA" id="ARBA00009493"/>
    </source>
</evidence>
<evidence type="ECO:0000256" key="7">
    <source>
        <dbReference type="ARBA" id="ARBA00048552"/>
    </source>
</evidence>
<keyword evidence="4 9" id="KW-0808">Transferase</keyword>
<dbReference type="Gene3D" id="3.30.70.370">
    <property type="match status" value="1"/>
</dbReference>
<evidence type="ECO:0000256" key="5">
    <source>
        <dbReference type="ARBA" id="ARBA00022695"/>
    </source>
</evidence>
<dbReference type="Pfam" id="PF00940">
    <property type="entry name" value="RNA_pol"/>
    <property type="match status" value="1"/>
</dbReference>
<comment type="similarity">
    <text evidence="1">Belongs to the phage and mitochondrial RNA polymerase family.</text>
</comment>
<dbReference type="GO" id="GO:0000428">
    <property type="term" value="C:DNA-directed RNA polymerase complex"/>
    <property type="evidence" value="ECO:0007669"/>
    <property type="project" value="UniProtKB-KW"/>
</dbReference>
<dbReference type="GO" id="GO:0003899">
    <property type="term" value="F:DNA-directed RNA polymerase activity"/>
    <property type="evidence" value="ECO:0007669"/>
    <property type="project" value="UniProtKB-EC"/>
</dbReference>
<comment type="catalytic activity">
    <reaction evidence="7">
        <text>RNA(n) + a ribonucleoside 5'-triphosphate = RNA(n+1) + diphosphate</text>
        <dbReference type="Rhea" id="RHEA:21248"/>
        <dbReference type="Rhea" id="RHEA-COMP:14527"/>
        <dbReference type="Rhea" id="RHEA-COMP:17342"/>
        <dbReference type="ChEBI" id="CHEBI:33019"/>
        <dbReference type="ChEBI" id="CHEBI:61557"/>
        <dbReference type="ChEBI" id="CHEBI:140395"/>
        <dbReference type="EC" id="2.7.7.6"/>
    </reaction>
</comment>
<keyword evidence="3" id="KW-0240">DNA-directed RNA polymerase</keyword>
<accession>A0A2R4PAI7</accession>
<dbReference type="PANTHER" id="PTHR10102:SF0">
    <property type="entry name" value="DNA-DIRECTED RNA POLYMERASE, MITOCHONDRIAL"/>
    <property type="match status" value="1"/>
</dbReference>
<evidence type="ECO:0000259" key="8">
    <source>
        <dbReference type="Pfam" id="PF00940"/>
    </source>
</evidence>
<dbReference type="GO" id="GO:0003677">
    <property type="term" value="F:DNA binding"/>
    <property type="evidence" value="ECO:0007669"/>
    <property type="project" value="InterPro"/>
</dbReference>
<dbReference type="PANTHER" id="PTHR10102">
    <property type="entry name" value="DNA-DIRECTED RNA POLYMERASE, MITOCHONDRIAL"/>
    <property type="match status" value="1"/>
</dbReference>
<evidence type="ECO:0000256" key="2">
    <source>
        <dbReference type="ARBA" id="ARBA00012418"/>
    </source>
</evidence>
<dbReference type="InterPro" id="IPR002092">
    <property type="entry name" value="DNA-dir_Rpol_phage-type"/>
</dbReference>
<evidence type="ECO:0000313" key="10">
    <source>
        <dbReference type="Proteomes" id="UP000240815"/>
    </source>
</evidence>
<organism evidence="9 10">
    <name type="scientific">Citrobacter phage vB_CroP_CrRp3</name>
    <dbReference type="NCBI Taxonomy" id="2079275"/>
    <lineage>
        <taxon>Viruses</taxon>
        <taxon>Duplodnaviria</taxon>
        <taxon>Heunggongvirae</taxon>
        <taxon>Uroviricota</taxon>
        <taxon>Caudoviricetes</taxon>
        <taxon>Autographivirales</taxon>
        <taxon>Autosignataviridae</taxon>
        <taxon>Molineuxvirinae</taxon>
        <taxon>Rodentiumvirus</taxon>
        <taxon>Rodentiumvirus CrRp3</taxon>
        <taxon>Vectrevirus CrRp3</taxon>
    </lineage>
</organism>
<dbReference type="InterPro" id="IPR043502">
    <property type="entry name" value="DNA/RNA_pol_sf"/>
</dbReference>
<proteinExistence type="inferred from homology"/>
<evidence type="ECO:0000256" key="4">
    <source>
        <dbReference type="ARBA" id="ARBA00022679"/>
    </source>
</evidence>
<feature type="domain" description="DNA-directed RNA polymerase C-terminal" evidence="8">
    <location>
        <begin position="2"/>
        <end position="161"/>
    </location>
</feature>